<accession>A0ACC0BUG5</accession>
<evidence type="ECO:0000313" key="1">
    <source>
        <dbReference type="EMBL" id="KAI5676281.1"/>
    </source>
</evidence>
<protein>
    <submittedName>
        <fullName evidence="1">Uncharacterized protein</fullName>
    </submittedName>
</protein>
<gene>
    <name evidence="1" type="ORF">M9H77_07231</name>
</gene>
<name>A0ACC0BUG5_CATRO</name>
<organism evidence="1 2">
    <name type="scientific">Catharanthus roseus</name>
    <name type="common">Madagascar periwinkle</name>
    <name type="synonym">Vinca rosea</name>
    <dbReference type="NCBI Taxonomy" id="4058"/>
    <lineage>
        <taxon>Eukaryota</taxon>
        <taxon>Viridiplantae</taxon>
        <taxon>Streptophyta</taxon>
        <taxon>Embryophyta</taxon>
        <taxon>Tracheophyta</taxon>
        <taxon>Spermatophyta</taxon>
        <taxon>Magnoliopsida</taxon>
        <taxon>eudicotyledons</taxon>
        <taxon>Gunneridae</taxon>
        <taxon>Pentapetalae</taxon>
        <taxon>asterids</taxon>
        <taxon>lamiids</taxon>
        <taxon>Gentianales</taxon>
        <taxon>Apocynaceae</taxon>
        <taxon>Rauvolfioideae</taxon>
        <taxon>Vinceae</taxon>
        <taxon>Catharanthinae</taxon>
        <taxon>Catharanthus</taxon>
    </lineage>
</organism>
<reference evidence="2" key="1">
    <citation type="journal article" date="2023" name="Nat. Plants">
        <title>Single-cell RNA sequencing provides a high-resolution roadmap for understanding the multicellular compartmentation of specialized metabolism.</title>
        <authorList>
            <person name="Sun S."/>
            <person name="Shen X."/>
            <person name="Li Y."/>
            <person name="Li Y."/>
            <person name="Wang S."/>
            <person name="Li R."/>
            <person name="Zhang H."/>
            <person name="Shen G."/>
            <person name="Guo B."/>
            <person name="Wei J."/>
            <person name="Xu J."/>
            <person name="St-Pierre B."/>
            <person name="Chen S."/>
            <person name="Sun C."/>
        </authorList>
    </citation>
    <scope>NUCLEOTIDE SEQUENCE [LARGE SCALE GENOMIC DNA]</scope>
</reference>
<proteinExistence type="predicted"/>
<dbReference type="Proteomes" id="UP001060085">
    <property type="component" value="Linkage Group LG02"/>
</dbReference>
<sequence length="185" mass="20275">MASRKISFFILLALLFSSSSEGRDFLVDGQQNSWKIPSTPDQFNQWASKTRFRIGDSLVMEYDPKSDSVLEVTQADYKNCNKTNPIKSFHDGKTKIVLNRSGPLYFISGTNDHCEKGQKLEVQVLSAKHSGQVVAHSPAMAPSTIKHLAPAPAPAPASGTYRLKIEELSAPLALIMASFVGFGLF</sequence>
<dbReference type="EMBL" id="CM044702">
    <property type="protein sequence ID" value="KAI5676281.1"/>
    <property type="molecule type" value="Genomic_DNA"/>
</dbReference>
<evidence type="ECO:0000313" key="2">
    <source>
        <dbReference type="Proteomes" id="UP001060085"/>
    </source>
</evidence>
<keyword evidence="2" id="KW-1185">Reference proteome</keyword>
<comment type="caution">
    <text evidence="1">The sequence shown here is derived from an EMBL/GenBank/DDBJ whole genome shotgun (WGS) entry which is preliminary data.</text>
</comment>